<comment type="similarity">
    <text evidence="2 11">Belongs to the ATPase C chain family.</text>
</comment>
<keyword evidence="5 11" id="KW-0812">Transmembrane</keyword>
<evidence type="ECO:0000256" key="11">
    <source>
        <dbReference type="RuleBase" id="RU004221"/>
    </source>
</evidence>
<dbReference type="Pfam" id="PF00137">
    <property type="entry name" value="ATP-synt_C"/>
    <property type="match status" value="1"/>
</dbReference>
<dbReference type="RefSeq" id="YP_010470387.1">
    <property type="nucleotide sequence ID" value="NC_066038.1"/>
</dbReference>
<evidence type="ECO:0000313" key="13">
    <source>
        <dbReference type="EMBL" id="UVF37875.1"/>
    </source>
</evidence>
<keyword evidence="4" id="KW-0138">CF(0)</keyword>
<dbReference type="PANTHER" id="PTHR10031:SF0">
    <property type="entry name" value="ATPASE PROTEIN 9"/>
    <property type="match status" value="1"/>
</dbReference>
<dbReference type="NCBIfam" id="NF005733">
    <property type="entry name" value="PRK07558.1"/>
    <property type="match status" value="1"/>
</dbReference>
<comment type="caution">
    <text evidence="11">Lacks conserved residue(s) required for the propagation of feature annotation.</text>
</comment>
<proteinExistence type="inferred from homology"/>
<evidence type="ECO:0000256" key="6">
    <source>
        <dbReference type="ARBA" id="ARBA00022781"/>
    </source>
</evidence>
<dbReference type="InterPro" id="IPR020537">
    <property type="entry name" value="ATP_synth_F0_csu_DDCD_BS"/>
</dbReference>
<dbReference type="Gene3D" id="1.20.20.10">
    <property type="entry name" value="F1F0 ATP synthase subunit C"/>
    <property type="match status" value="1"/>
</dbReference>
<dbReference type="GO" id="GO:0015986">
    <property type="term" value="P:proton motive force-driven ATP synthesis"/>
    <property type="evidence" value="ECO:0007669"/>
    <property type="project" value="InterPro"/>
</dbReference>
<dbReference type="AlphaFoldDB" id="A0A976U6A5"/>
<dbReference type="GO" id="GO:0008289">
    <property type="term" value="F:lipid binding"/>
    <property type="evidence" value="ECO:0007669"/>
    <property type="project" value="UniProtKB-KW"/>
</dbReference>
<keyword evidence="10 11" id="KW-0472">Membrane</keyword>
<keyword evidence="11 13" id="KW-0496">Mitochondrion</keyword>
<evidence type="ECO:0000256" key="10">
    <source>
        <dbReference type="ARBA" id="ARBA00023136"/>
    </source>
</evidence>
<comment type="subcellular location">
    <subcellularLocation>
        <location evidence="1">Membrane</location>
        <topology evidence="1">Multi-pass membrane protein</topology>
    </subcellularLocation>
    <subcellularLocation>
        <location evidence="11">Mitochondrion membrane</location>
        <topology evidence="11">Multi-pass membrane protein</topology>
    </subcellularLocation>
</comment>
<feature type="domain" description="V-ATPase proteolipid subunit C-like" evidence="12">
    <location>
        <begin position="7"/>
        <end position="69"/>
    </location>
</feature>
<organism evidence="13">
    <name type="scientific">Symbiochloris sp. SG-2018</name>
    <dbReference type="NCBI Taxonomy" id="2126034"/>
    <lineage>
        <taxon>Eukaryota</taxon>
        <taxon>Viridiplantae</taxon>
        <taxon>Chlorophyta</taxon>
        <taxon>core chlorophytes</taxon>
        <taxon>Trebouxiophyceae</taxon>
        <taxon>Trebouxiales</taxon>
        <taxon>Trebouxiaceae</taxon>
        <taxon>Symbiochloris</taxon>
    </lineage>
</organism>
<dbReference type="GO" id="GO:0031966">
    <property type="term" value="C:mitochondrial membrane"/>
    <property type="evidence" value="ECO:0007669"/>
    <property type="project" value="UniProtKB-SubCell"/>
</dbReference>
<evidence type="ECO:0000256" key="9">
    <source>
        <dbReference type="ARBA" id="ARBA00023121"/>
    </source>
</evidence>
<sequence length="72" mass="7358">MESLKFIGAGLAALALAGVGLGIGTVFASLLNAMSRNPSLSNQLFIRAVIGFALTEATGLFALVVAFLILFS</sequence>
<accession>A0A976U6A5</accession>
<keyword evidence="3 11" id="KW-0813">Transport</keyword>
<keyword evidence="8 11" id="KW-0406">Ion transport</keyword>
<evidence type="ECO:0000256" key="5">
    <source>
        <dbReference type="ARBA" id="ARBA00022692"/>
    </source>
</evidence>
<comment type="subunit">
    <text evidence="11">F-type ATPases have 2 components, CF(1) - the catalytic core - and CF(0) - the membrane proton channel. CF(1) has five subunits: alpha(3), beta(3), gamma(1), delta(1), epsilon(1). CF(0) has three main subunits: a, b and c.</text>
</comment>
<feature type="transmembrane region" description="Helical" evidence="11">
    <location>
        <begin position="44"/>
        <end position="71"/>
    </location>
</feature>
<keyword evidence="9 11" id="KW-0446">Lipid-binding</keyword>
<protein>
    <recommendedName>
        <fullName evidence="11">ATP synthase subunit 9, mitochondrial</fullName>
    </recommendedName>
</protein>
<dbReference type="InterPro" id="IPR038662">
    <property type="entry name" value="ATP_synth_F0_csu_sf"/>
</dbReference>
<dbReference type="GeneID" id="74895798"/>
<dbReference type="InterPro" id="IPR002379">
    <property type="entry name" value="ATPase_proteolipid_c-like_dom"/>
</dbReference>
<evidence type="ECO:0000259" key="12">
    <source>
        <dbReference type="Pfam" id="PF00137"/>
    </source>
</evidence>
<keyword evidence="6 11" id="KW-0375">Hydrogen ion transport</keyword>
<name>A0A976U6A5_9CHLO</name>
<dbReference type="GO" id="GO:0033177">
    <property type="term" value="C:proton-transporting two-sector ATPase complex, proton-transporting domain"/>
    <property type="evidence" value="ECO:0007669"/>
    <property type="project" value="InterPro"/>
</dbReference>
<gene>
    <name evidence="13" type="primary">atp9</name>
</gene>
<keyword evidence="7 11" id="KW-1133">Transmembrane helix</keyword>
<geneLocation type="mitochondrion" evidence="13"/>
<dbReference type="HAMAP" id="MF_01396">
    <property type="entry name" value="ATP_synth_c_bact"/>
    <property type="match status" value="1"/>
</dbReference>
<evidence type="ECO:0000256" key="7">
    <source>
        <dbReference type="ARBA" id="ARBA00022989"/>
    </source>
</evidence>
<dbReference type="GO" id="GO:0015078">
    <property type="term" value="F:proton transmembrane transporter activity"/>
    <property type="evidence" value="ECO:0007669"/>
    <property type="project" value="InterPro"/>
</dbReference>
<evidence type="ECO:0000256" key="3">
    <source>
        <dbReference type="ARBA" id="ARBA00022448"/>
    </source>
</evidence>
<evidence type="ECO:0000256" key="8">
    <source>
        <dbReference type="ARBA" id="ARBA00023065"/>
    </source>
</evidence>
<dbReference type="InterPro" id="IPR035921">
    <property type="entry name" value="F/V-ATP_Csub_sf"/>
</dbReference>
<evidence type="ECO:0000256" key="2">
    <source>
        <dbReference type="ARBA" id="ARBA00006704"/>
    </source>
</evidence>
<dbReference type="PRINTS" id="PR00124">
    <property type="entry name" value="ATPASEC"/>
</dbReference>
<dbReference type="PROSITE" id="PS00605">
    <property type="entry name" value="ATPASE_C"/>
    <property type="match status" value="1"/>
</dbReference>
<dbReference type="SUPFAM" id="SSF81333">
    <property type="entry name" value="F1F0 ATP synthase subunit C"/>
    <property type="match status" value="1"/>
</dbReference>
<dbReference type="EMBL" id="ON897766">
    <property type="protein sequence ID" value="UVF37875.1"/>
    <property type="molecule type" value="Genomic_DNA"/>
</dbReference>
<dbReference type="GO" id="GO:0045259">
    <property type="term" value="C:proton-transporting ATP synthase complex"/>
    <property type="evidence" value="ECO:0007669"/>
    <property type="project" value="UniProtKB-KW"/>
</dbReference>
<dbReference type="CDD" id="cd18182">
    <property type="entry name" value="ATP-synt_Fo_c_ATP5G3"/>
    <property type="match status" value="1"/>
</dbReference>
<evidence type="ECO:0000256" key="4">
    <source>
        <dbReference type="ARBA" id="ARBA00022547"/>
    </source>
</evidence>
<evidence type="ECO:0000256" key="1">
    <source>
        <dbReference type="ARBA" id="ARBA00004141"/>
    </source>
</evidence>
<reference evidence="13" key="1">
    <citation type="submission" date="2022-07" db="EMBL/GenBank/DDBJ databases">
        <title>The complete mitochondrial genome of symbiochlorium hainandiaet.</title>
        <authorList>
            <person name="Yang F.F."/>
        </authorList>
    </citation>
    <scope>NUCLEOTIDE SEQUENCE</scope>
</reference>
<dbReference type="InterPro" id="IPR000454">
    <property type="entry name" value="ATP_synth_F0_csu"/>
</dbReference>
<dbReference type="PANTHER" id="PTHR10031">
    <property type="entry name" value="ATP SYNTHASE LIPID-BINDING PROTEIN, MITOCHONDRIAL"/>
    <property type="match status" value="1"/>
</dbReference>
<dbReference type="FunFam" id="1.20.20.10:FF:000008">
    <property type="entry name" value="ATPase subunit 9 homolog"/>
    <property type="match status" value="1"/>
</dbReference>